<protein>
    <submittedName>
        <fullName evidence="1">Uncharacterized protein</fullName>
    </submittedName>
</protein>
<reference evidence="1 2" key="1">
    <citation type="journal article" date="2022" name="Nat. Genet.">
        <title>Improved pea reference genome and pan-genome highlight genomic features and evolutionary characteristics.</title>
        <authorList>
            <person name="Yang T."/>
            <person name="Liu R."/>
            <person name="Luo Y."/>
            <person name="Hu S."/>
            <person name="Wang D."/>
            <person name="Wang C."/>
            <person name="Pandey M.K."/>
            <person name="Ge S."/>
            <person name="Xu Q."/>
            <person name="Li N."/>
            <person name="Li G."/>
            <person name="Huang Y."/>
            <person name="Saxena R.K."/>
            <person name="Ji Y."/>
            <person name="Li M."/>
            <person name="Yan X."/>
            <person name="He Y."/>
            <person name="Liu Y."/>
            <person name="Wang X."/>
            <person name="Xiang C."/>
            <person name="Varshney R.K."/>
            <person name="Ding H."/>
            <person name="Gao S."/>
            <person name="Zong X."/>
        </authorList>
    </citation>
    <scope>NUCLEOTIDE SEQUENCE [LARGE SCALE GENOMIC DNA]</scope>
    <source>
        <strain evidence="1 2">cv. Zhongwan 6</strain>
    </source>
</reference>
<dbReference type="Proteomes" id="UP001058974">
    <property type="component" value="Chromosome 3"/>
</dbReference>
<sequence>MMFQMLQAIGQYSGFANDGPQLHLRKFLEVTSNFNIPSISDDAFKLRLVPSSRNMLDASSGGALLSDSYEEGYKLIKSITDNTYQWPVSRVVPTPNQKKPTGVHEVTETVVLTAQIAQLIK</sequence>
<evidence type="ECO:0000313" key="1">
    <source>
        <dbReference type="EMBL" id="KAI5427241.1"/>
    </source>
</evidence>
<dbReference type="Gramene" id="Psat03G0259200-T1">
    <property type="protein sequence ID" value="KAI5427241.1"/>
    <property type="gene ID" value="KIW84_032592"/>
</dbReference>
<name>A0A9D4XTP7_PEA</name>
<gene>
    <name evidence="1" type="ORF">KIW84_032592</name>
</gene>
<accession>A0A9D4XTP7</accession>
<evidence type="ECO:0000313" key="2">
    <source>
        <dbReference type="Proteomes" id="UP001058974"/>
    </source>
</evidence>
<dbReference type="AlphaFoldDB" id="A0A9D4XTP7"/>
<proteinExistence type="predicted"/>
<dbReference type="EMBL" id="JAMSHJ010000003">
    <property type="protein sequence ID" value="KAI5427241.1"/>
    <property type="molecule type" value="Genomic_DNA"/>
</dbReference>
<keyword evidence="2" id="KW-1185">Reference proteome</keyword>
<organism evidence="1 2">
    <name type="scientific">Pisum sativum</name>
    <name type="common">Garden pea</name>
    <name type="synonym">Lathyrus oleraceus</name>
    <dbReference type="NCBI Taxonomy" id="3888"/>
    <lineage>
        <taxon>Eukaryota</taxon>
        <taxon>Viridiplantae</taxon>
        <taxon>Streptophyta</taxon>
        <taxon>Embryophyta</taxon>
        <taxon>Tracheophyta</taxon>
        <taxon>Spermatophyta</taxon>
        <taxon>Magnoliopsida</taxon>
        <taxon>eudicotyledons</taxon>
        <taxon>Gunneridae</taxon>
        <taxon>Pentapetalae</taxon>
        <taxon>rosids</taxon>
        <taxon>fabids</taxon>
        <taxon>Fabales</taxon>
        <taxon>Fabaceae</taxon>
        <taxon>Papilionoideae</taxon>
        <taxon>50 kb inversion clade</taxon>
        <taxon>NPAAA clade</taxon>
        <taxon>Hologalegina</taxon>
        <taxon>IRL clade</taxon>
        <taxon>Fabeae</taxon>
        <taxon>Lathyrus</taxon>
    </lineage>
</organism>
<comment type="caution">
    <text evidence="1">The sequence shown here is derived from an EMBL/GenBank/DDBJ whole genome shotgun (WGS) entry which is preliminary data.</text>
</comment>